<evidence type="ECO:0000313" key="2">
    <source>
        <dbReference type="EMBL" id="EFQ81455.1"/>
    </source>
</evidence>
<dbReference type="Proteomes" id="UP000003020">
    <property type="component" value="Unassembled WGS sequence"/>
</dbReference>
<name>E2S1D9_9CORY</name>
<protein>
    <submittedName>
        <fullName evidence="2">Uncharacterized protein</fullName>
    </submittedName>
</protein>
<dbReference type="EMBL" id="ABYQ02000003">
    <property type="protein sequence ID" value="EFQ81455.1"/>
    <property type="molecule type" value="Genomic_DNA"/>
</dbReference>
<dbReference type="HOGENOM" id="CLU_2664915_0_0_11"/>
<keyword evidence="3" id="KW-1185">Reference proteome</keyword>
<feature type="transmembrane region" description="Helical" evidence="1">
    <location>
        <begin position="44"/>
        <end position="68"/>
    </location>
</feature>
<keyword evidence="1" id="KW-0812">Transmembrane</keyword>
<gene>
    <name evidence="2" type="ORF">HMPREF0305_10341</name>
</gene>
<keyword evidence="1" id="KW-1133">Transmembrane helix</keyword>
<dbReference type="PROSITE" id="PS51257">
    <property type="entry name" value="PROKAR_LIPOPROTEIN"/>
    <property type="match status" value="1"/>
</dbReference>
<organism evidence="2 3">
    <name type="scientific">Corynebacterium pseudogenitalium ATCC 33035</name>
    <dbReference type="NCBI Taxonomy" id="525264"/>
    <lineage>
        <taxon>Bacteria</taxon>
        <taxon>Bacillati</taxon>
        <taxon>Actinomycetota</taxon>
        <taxon>Actinomycetes</taxon>
        <taxon>Mycobacteriales</taxon>
        <taxon>Corynebacteriaceae</taxon>
        <taxon>Corynebacterium</taxon>
    </lineage>
</organism>
<dbReference type="eggNOG" id="ENOG5031MKD">
    <property type="taxonomic scope" value="Bacteria"/>
</dbReference>
<proteinExistence type="predicted"/>
<dbReference type="AlphaFoldDB" id="E2S1D9"/>
<reference evidence="2 3" key="1">
    <citation type="submission" date="2010-08" db="EMBL/GenBank/DDBJ databases">
        <authorList>
            <person name="Muzny D."/>
            <person name="Qin X."/>
            <person name="Buhay C."/>
            <person name="Dugan-Rocha S."/>
            <person name="Ding Y."/>
            <person name="Chen G."/>
            <person name="Hawes A."/>
            <person name="Holder M."/>
            <person name="Jhangiani S."/>
            <person name="Johnson A."/>
            <person name="Khan Z."/>
            <person name="Li Z."/>
            <person name="Liu W."/>
            <person name="Liu X."/>
            <person name="Perez L."/>
            <person name="Shen H."/>
            <person name="Wang Q."/>
            <person name="Watt J."/>
            <person name="Xi L."/>
            <person name="Xin Y."/>
            <person name="Zhou J."/>
            <person name="Deng J."/>
            <person name="Jiang H."/>
            <person name="Liu Y."/>
            <person name="Qu J."/>
            <person name="Song X.-Z."/>
            <person name="Zhang L."/>
            <person name="Villasana D."/>
            <person name="Johnson A."/>
            <person name="Liu J."/>
            <person name="Liyanage D."/>
            <person name="Lorensuhewa L."/>
            <person name="Robinson T."/>
            <person name="Song A."/>
            <person name="Song B.-B."/>
            <person name="Dinh H."/>
            <person name="Thornton R."/>
            <person name="Coyle M."/>
            <person name="Francisco L."/>
            <person name="Jackson L."/>
            <person name="Javaid M."/>
            <person name="Korchina V."/>
            <person name="Kovar C."/>
            <person name="Mata R."/>
            <person name="Mathew T."/>
            <person name="Ngo R."/>
            <person name="Nguyen L."/>
            <person name="Nguyen N."/>
            <person name="Okwuonu G."/>
            <person name="Ongeri F."/>
            <person name="Pham C."/>
            <person name="Simmons D."/>
            <person name="Wilczek-Boney K."/>
            <person name="Hale W."/>
            <person name="Jakkamsetti A."/>
            <person name="Pham P."/>
            <person name="Ruth R."/>
            <person name="San Lucas F."/>
            <person name="Warren J."/>
            <person name="Zhang J."/>
            <person name="Zhao Z."/>
            <person name="Zhou C."/>
            <person name="Zhu D."/>
            <person name="Lee S."/>
            <person name="Bess C."/>
            <person name="Blankenburg K."/>
            <person name="Forbes L."/>
            <person name="Fu Q."/>
            <person name="Gubbala S."/>
            <person name="Hirani K."/>
            <person name="Jayaseelan J.C."/>
            <person name="Lara F."/>
            <person name="Munidasa M."/>
            <person name="Palculict T."/>
            <person name="Patil S."/>
            <person name="Pu L.-L."/>
            <person name="Saada N."/>
            <person name="Tang L."/>
            <person name="Weissenberger G."/>
            <person name="Zhu Y."/>
            <person name="Hemphill L."/>
            <person name="Shang Y."/>
            <person name="Youmans B."/>
            <person name="Ayvaz T."/>
            <person name="Ross M."/>
            <person name="Santibanez J."/>
            <person name="Aqrawi P."/>
            <person name="Gross S."/>
            <person name="Joshi V."/>
            <person name="Fowler G."/>
            <person name="Nazareth L."/>
            <person name="Reid J."/>
            <person name="Worley K."/>
            <person name="Petrosino J."/>
            <person name="Highlander S."/>
            <person name="Gibbs R."/>
        </authorList>
    </citation>
    <scope>NUCLEOTIDE SEQUENCE [LARGE SCALE GENOMIC DNA]</scope>
    <source>
        <strain evidence="2 3">ATCC 33035</strain>
    </source>
</reference>
<evidence type="ECO:0000313" key="3">
    <source>
        <dbReference type="Proteomes" id="UP000003020"/>
    </source>
</evidence>
<keyword evidence="1" id="KW-0472">Membrane</keyword>
<evidence type="ECO:0000256" key="1">
    <source>
        <dbReference type="SAM" id="Phobius"/>
    </source>
</evidence>
<comment type="caution">
    <text evidence="2">The sequence shown here is derived from an EMBL/GenBank/DDBJ whole genome shotgun (WGS) entry which is preliminary data.</text>
</comment>
<sequence>MMSRTLVVPLVVGACGCASFVSGTVLFFVGLTAADAGDSSGSAAFPLALIGVGAVLLIAALMASGPLFSARKMERD</sequence>
<accession>E2S1D9</accession>